<dbReference type="EMBL" id="CACRXK020012746">
    <property type="protein sequence ID" value="CAB4023904.1"/>
    <property type="molecule type" value="Genomic_DNA"/>
</dbReference>
<dbReference type="AlphaFoldDB" id="A0A6S7J1M6"/>
<dbReference type="Gene3D" id="3.80.10.10">
    <property type="entry name" value="Ribonuclease Inhibitor"/>
    <property type="match status" value="1"/>
</dbReference>
<sequence>MGNKVDTMAAHIETAKKTRVLNCSGRKLKEIPSAVMSLAPTVRTMDLSKNQLTAIPVALGNFTELKQLNAEHNEIGNLPNELTGMKKLENLQLGYNRIQEIPSSYSKFKNLKSIYIQNNKLTIFPICLCELRHLDVIDLSENKIQELPENSEKLQCIELNMNMNQLKGIPASLSLCPRLKVLRAEENLLELASITSEFLKNSQVCVLAVDGNLFQMKDLSDKDGYDKYMERYTASKKKFF</sequence>
<dbReference type="PANTHER" id="PTHR48051">
    <property type="match status" value="1"/>
</dbReference>
<dbReference type="OrthoDB" id="1728874at2759"/>
<dbReference type="SUPFAM" id="SSF52058">
    <property type="entry name" value="L domain-like"/>
    <property type="match status" value="1"/>
</dbReference>
<comment type="caution">
    <text evidence="1">The sequence shown here is derived from an EMBL/GenBank/DDBJ whole genome shotgun (WGS) entry which is preliminary data.</text>
</comment>
<dbReference type="InterPro" id="IPR032675">
    <property type="entry name" value="LRR_dom_sf"/>
</dbReference>
<gene>
    <name evidence="1" type="ORF">PACLA_8A007651</name>
</gene>
<evidence type="ECO:0000313" key="2">
    <source>
        <dbReference type="Proteomes" id="UP001152795"/>
    </source>
</evidence>
<dbReference type="InterPro" id="IPR050216">
    <property type="entry name" value="LRR_domain-containing"/>
</dbReference>
<dbReference type="SMART" id="SM00369">
    <property type="entry name" value="LRR_TYP"/>
    <property type="match status" value="4"/>
</dbReference>
<dbReference type="Proteomes" id="UP001152795">
    <property type="component" value="Unassembled WGS sequence"/>
</dbReference>
<dbReference type="GO" id="GO:0005737">
    <property type="term" value="C:cytoplasm"/>
    <property type="evidence" value="ECO:0007669"/>
    <property type="project" value="TreeGrafter"/>
</dbReference>
<accession>A0A6S7J1M6</accession>
<dbReference type="PANTHER" id="PTHR48051:SF1">
    <property type="entry name" value="RAS SUPPRESSOR PROTEIN 1"/>
    <property type="match status" value="1"/>
</dbReference>
<dbReference type="FunFam" id="3.80.10.10:FF:000230">
    <property type="entry name" value="Leucine-rich repeat-containing protein 57"/>
    <property type="match status" value="1"/>
</dbReference>
<dbReference type="InterPro" id="IPR003591">
    <property type="entry name" value="Leu-rich_rpt_typical-subtyp"/>
</dbReference>
<dbReference type="Pfam" id="PF13855">
    <property type="entry name" value="LRR_8"/>
    <property type="match status" value="1"/>
</dbReference>
<evidence type="ECO:0000313" key="1">
    <source>
        <dbReference type="EMBL" id="CAB4023904.1"/>
    </source>
</evidence>
<organism evidence="1 2">
    <name type="scientific">Paramuricea clavata</name>
    <name type="common">Red gorgonian</name>
    <name type="synonym">Violescent sea-whip</name>
    <dbReference type="NCBI Taxonomy" id="317549"/>
    <lineage>
        <taxon>Eukaryota</taxon>
        <taxon>Metazoa</taxon>
        <taxon>Cnidaria</taxon>
        <taxon>Anthozoa</taxon>
        <taxon>Octocorallia</taxon>
        <taxon>Malacalcyonacea</taxon>
        <taxon>Plexauridae</taxon>
        <taxon>Paramuricea</taxon>
    </lineage>
</organism>
<dbReference type="PROSITE" id="PS51450">
    <property type="entry name" value="LRR"/>
    <property type="match status" value="2"/>
</dbReference>
<proteinExistence type="predicted"/>
<reference evidence="1" key="1">
    <citation type="submission" date="2020-04" db="EMBL/GenBank/DDBJ databases">
        <authorList>
            <person name="Alioto T."/>
            <person name="Alioto T."/>
            <person name="Gomez Garrido J."/>
        </authorList>
    </citation>
    <scope>NUCLEOTIDE SEQUENCE</scope>
    <source>
        <strain evidence="1">A484AB</strain>
    </source>
</reference>
<keyword evidence="2" id="KW-1185">Reference proteome</keyword>
<name>A0A6S7J1M6_PARCT</name>
<protein>
    <submittedName>
        <fullName evidence="1">Leucine-rich repeat-containing 57</fullName>
    </submittedName>
</protein>
<dbReference type="InterPro" id="IPR001611">
    <property type="entry name" value="Leu-rich_rpt"/>
</dbReference>